<protein>
    <submittedName>
        <fullName evidence="1">Plasmid mobilization relaxosome protein MobC</fullName>
    </submittedName>
</protein>
<proteinExistence type="predicted"/>
<organism evidence="1 4">
    <name type="scientific">Blautia obeum</name>
    <dbReference type="NCBI Taxonomy" id="40520"/>
    <lineage>
        <taxon>Bacteria</taxon>
        <taxon>Bacillati</taxon>
        <taxon>Bacillota</taxon>
        <taxon>Clostridia</taxon>
        <taxon>Lachnospirales</taxon>
        <taxon>Lachnospiraceae</taxon>
        <taxon>Blautia</taxon>
    </lineage>
</organism>
<accession>A0A3E5A241</accession>
<evidence type="ECO:0000313" key="1">
    <source>
        <dbReference type="EMBL" id="RGN01927.1"/>
    </source>
</evidence>
<reference evidence="4 5" key="1">
    <citation type="submission" date="2018-08" db="EMBL/GenBank/DDBJ databases">
        <title>A genome reference for cultivated species of the human gut microbiota.</title>
        <authorList>
            <person name="Zou Y."/>
            <person name="Xue W."/>
            <person name="Luo G."/>
        </authorList>
    </citation>
    <scope>NUCLEOTIDE SEQUENCE [LARGE SCALE GENOMIC DNA]</scope>
    <source>
        <strain evidence="3 5">AM28-23</strain>
        <strain evidence="2 6">AM29-25AC</strain>
        <strain evidence="1 4">OM06-11AA</strain>
    </source>
</reference>
<dbReference type="Pfam" id="PF21983">
    <property type="entry name" value="NikA-like"/>
    <property type="match status" value="1"/>
</dbReference>
<dbReference type="InterPro" id="IPR053842">
    <property type="entry name" value="NikA-like"/>
</dbReference>
<dbReference type="EMBL" id="QSJW01000005">
    <property type="protein sequence ID" value="RHE12421.1"/>
    <property type="molecule type" value="Genomic_DNA"/>
</dbReference>
<evidence type="ECO:0000313" key="3">
    <source>
        <dbReference type="EMBL" id="RHE37580.1"/>
    </source>
</evidence>
<dbReference type="EMBL" id="QSUB01000012">
    <property type="protein sequence ID" value="RGN01927.1"/>
    <property type="molecule type" value="Genomic_DNA"/>
</dbReference>
<dbReference type="Proteomes" id="UP000284644">
    <property type="component" value="Unassembled WGS sequence"/>
</dbReference>
<dbReference type="AlphaFoldDB" id="A0A3E5A241"/>
<evidence type="ECO:0000313" key="5">
    <source>
        <dbReference type="Proteomes" id="UP000283745"/>
    </source>
</evidence>
<gene>
    <name evidence="3" type="ORF">DW740_15060</name>
    <name evidence="2" type="ORF">DW767_08645</name>
    <name evidence="1" type="ORF">DXB81_17035</name>
</gene>
<evidence type="ECO:0000313" key="4">
    <source>
        <dbReference type="Proteomes" id="UP000261222"/>
    </source>
</evidence>
<dbReference type="Proteomes" id="UP000261222">
    <property type="component" value="Unassembled WGS sequence"/>
</dbReference>
<dbReference type="RefSeq" id="WP_117739722.1">
    <property type="nucleotide sequence ID" value="NZ_CABJFK010000014.1"/>
</dbReference>
<name>A0A3E5A241_9FIRM</name>
<evidence type="ECO:0000313" key="2">
    <source>
        <dbReference type="EMBL" id="RHE12421.1"/>
    </source>
</evidence>
<evidence type="ECO:0000313" key="6">
    <source>
        <dbReference type="Proteomes" id="UP000284644"/>
    </source>
</evidence>
<sequence length="109" mass="12604">MANRKRNVQILLWVTPEEKKMIRKRMILSKTSNMSVYLRKMAIDGMIVNVDTTYLKKTYQEMHKIGVNINQLAKTANTVGAATPQDIDELKGMVKEIWHILRSSQSKLQ</sequence>
<comment type="caution">
    <text evidence="1">The sequence shown here is derived from an EMBL/GenBank/DDBJ whole genome shotgun (WGS) entry which is preliminary data.</text>
</comment>
<dbReference type="Proteomes" id="UP000283745">
    <property type="component" value="Unassembled WGS sequence"/>
</dbReference>
<dbReference type="EMBL" id="QSKF01000014">
    <property type="protein sequence ID" value="RHE37580.1"/>
    <property type="molecule type" value="Genomic_DNA"/>
</dbReference>